<protein>
    <submittedName>
        <fullName evidence="9">Tol-Pal system subunit TolQ</fullName>
    </submittedName>
</protein>
<comment type="caution">
    <text evidence="9">The sequence shown here is derived from an EMBL/GenBank/DDBJ whole genome shotgun (WGS) entry which is preliminary data.</text>
</comment>
<dbReference type="InterPro" id="IPR050790">
    <property type="entry name" value="ExbB/TolQ_transport"/>
</dbReference>
<comment type="similarity">
    <text evidence="6">Belongs to the exbB/tolQ family.</text>
</comment>
<reference evidence="9" key="1">
    <citation type="journal article" date="2020" name="mSystems">
        <title>Genome- and Community-Level Interaction Insights into Carbon Utilization and Element Cycling Functions of Hydrothermarchaeota in Hydrothermal Sediment.</title>
        <authorList>
            <person name="Zhou Z."/>
            <person name="Liu Y."/>
            <person name="Xu W."/>
            <person name="Pan J."/>
            <person name="Luo Z.H."/>
            <person name="Li M."/>
        </authorList>
    </citation>
    <scope>NUCLEOTIDE SEQUENCE [LARGE SCALE GENOMIC DNA]</scope>
    <source>
        <strain evidence="9">SpSt-605</strain>
    </source>
</reference>
<feature type="transmembrane region" description="Helical" evidence="7">
    <location>
        <begin position="129"/>
        <end position="152"/>
    </location>
</feature>
<keyword evidence="6" id="KW-0653">Protein transport</keyword>
<proteinExistence type="inferred from homology"/>
<evidence type="ECO:0000259" key="8">
    <source>
        <dbReference type="Pfam" id="PF01618"/>
    </source>
</evidence>
<dbReference type="PANTHER" id="PTHR30625">
    <property type="entry name" value="PROTEIN TOLQ"/>
    <property type="match status" value="1"/>
</dbReference>
<dbReference type="AlphaFoldDB" id="A0A832LW36"/>
<keyword evidence="6" id="KW-0813">Transport</keyword>
<organism evidence="9">
    <name type="scientific">Caldimicrobium thiodismutans</name>
    <dbReference type="NCBI Taxonomy" id="1653476"/>
    <lineage>
        <taxon>Bacteria</taxon>
        <taxon>Pseudomonadati</taxon>
        <taxon>Thermodesulfobacteriota</taxon>
        <taxon>Thermodesulfobacteria</taxon>
        <taxon>Thermodesulfobacteriales</taxon>
        <taxon>Thermodesulfobacteriaceae</taxon>
        <taxon>Caldimicrobium</taxon>
    </lineage>
</organism>
<evidence type="ECO:0000256" key="3">
    <source>
        <dbReference type="ARBA" id="ARBA00022692"/>
    </source>
</evidence>
<keyword evidence="5 7" id="KW-0472">Membrane</keyword>
<comment type="subcellular location">
    <subcellularLocation>
        <location evidence="1">Cell membrane</location>
        <topology evidence="1">Multi-pass membrane protein</topology>
    </subcellularLocation>
    <subcellularLocation>
        <location evidence="6">Membrane</location>
        <topology evidence="6">Multi-pass membrane protein</topology>
    </subcellularLocation>
</comment>
<evidence type="ECO:0000256" key="7">
    <source>
        <dbReference type="SAM" id="Phobius"/>
    </source>
</evidence>
<feature type="transmembrane region" description="Helical" evidence="7">
    <location>
        <begin position="172"/>
        <end position="197"/>
    </location>
</feature>
<evidence type="ECO:0000313" key="9">
    <source>
        <dbReference type="EMBL" id="HGV54984.1"/>
    </source>
</evidence>
<evidence type="ECO:0000256" key="4">
    <source>
        <dbReference type="ARBA" id="ARBA00022989"/>
    </source>
</evidence>
<evidence type="ECO:0000256" key="1">
    <source>
        <dbReference type="ARBA" id="ARBA00004651"/>
    </source>
</evidence>
<sequence length="226" mass="25355">MEFLKFFWQIGLAGKLILLGLVFMSLFSWYYIFLNIFIFKSFRDSLSFWQRRLEAFKELAPFIKEVKSGSEDGLALAFKGYLSRFAEVYNFYFKGEKGGPSLSAEAEKELKAIAYMEQERVILELGRGLGFLATTASTAPFIGLFGTVWGIMKAFHEIGLKGSASLATVAPGIAEALINTAMGLFVAIPAAIAYNYFTLKKEKLAKELELLYKRVLILSKRELSKG</sequence>
<dbReference type="Pfam" id="PF01618">
    <property type="entry name" value="MotA_ExbB"/>
    <property type="match status" value="1"/>
</dbReference>
<name>A0A832LW36_9BACT</name>
<dbReference type="PANTHER" id="PTHR30625:SF3">
    <property type="entry name" value="TOL-PAL SYSTEM PROTEIN TOLQ"/>
    <property type="match status" value="1"/>
</dbReference>
<gene>
    <name evidence="9" type="ORF">ENT73_02685</name>
</gene>
<keyword evidence="3 7" id="KW-0812">Transmembrane</keyword>
<dbReference type="GO" id="GO:0017038">
    <property type="term" value="P:protein import"/>
    <property type="evidence" value="ECO:0007669"/>
    <property type="project" value="TreeGrafter"/>
</dbReference>
<accession>A0A832LW36</accession>
<feature type="transmembrane region" description="Helical" evidence="7">
    <location>
        <begin position="6"/>
        <end position="33"/>
    </location>
</feature>
<keyword evidence="2" id="KW-1003">Cell membrane</keyword>
<evidence type="ECO:0000256" key="5">
    <source>
        <dbReference type="ARBA" id="ARBA00023136"/>
    </source>
</evidence>
<keyword evidence="4 7" id="KW-1133">Transmembrane helix</keyword>
<dbReference type="InterPro" id="IPR002898">
    <property type="entry name" value="MotA_ExbB_proton_chnl"/>
</dbReference>
<dbReference type="EMBL" id="DSZU01000044">
    <property type="protein sequence ID" value="HGV54984.1"/>
    <property type="molecule type" value="Genomic_DNA"/>
</dbReference>
<evidence type="ECO:0000256" key="2">
    <source>
        <dbReference type="ARBA" id="ARBA00022475"/>
    </source>
</evidence>
<feature type="domain" description="MotA/TolQ/ExbB proton channel" evidence="8">
    <location>
        <begin position="106"/>
        <end position="209"/>
    </location>
</feature>
<dbReference type="GO" id="GO:0005886">
    <property type="term" value="C:plasma membrane"/>
    <property type="evidence" value="ECO:0007669"/>
    <property type="project" value="UniProtKB-SubCell"/>
</dbReference>
<evidence type="ECO:0000256" key="6">
    <source>
        <dbReference type="RuleBase" id="RU004057"/>
    </source>
</evidence>